<dbReference type="AlphaFoldDB" id="A0A9W9IQI4"/>
<evidence type="ECO:0000256" key="1">
    <source>
        <dbReference type="ARBA" id="ARBA00004141"/>
    </source>
</evidence>
<evidence type="ECO:0000256" key="5">
    <source>
        <dbReference type="SAM" id="Phobius"/>
    </source>
</evidence>
<gene>
    <name evidence="6" type="ORF">N7449_012264</name>
</gene>
<reference evidence="6" key="1">
    <citation type="submission" date="2022-11" db="EMBL/GenBank/DDBJ databases">
        <authorList>
            <person name="Petersen C."/>
        </authorList>
    </citation>
    <scope>NUCLEOTIDE SEQUENCE</scope>
    <source>
        <strain evidence="6">IBT 20477</strain>
    </source>
</reference>
<keyword evidence="3 5" id="KW-1133">Transmembrane helix</keyword>
<dbReference type="GO" id="GO:0005886">
    <property type="term" value="C:plasma membrane"/>
    <property type="evidence" value="ECO:0007669"/>
    <property type="project" value="TreeGrafter"/>
</dbReference>
<proteinExistence type="predicted"/>
<sequence length="204" mass="22627">MVVINLTRGRKDLDDGLNNLGRAEKEIREYPDEVSANAADGVRKAEAVALVWSKKAVVATYAWIWICFFMLALHSSIGSNVLYHAYSNFQNASQVSTATILASIVGGVLKLPIGKILTLWGRAEGLIIFTGLRRRHVLYWVGGYVAQMKFLPGTEERDAINFAYGYSQKYGCIAATAIIVLAVPCIGMWRHYRVDKEQNKGTVL</sequence>
<evidence type="ECO:0008006" key="8">
    <source>
        <dbReference type="Google" id="ProtNLM"/>
    </source>
</evidence>
<evidence type="ECO:0000313" key="7">
    <source>
        <dbReference type="Proteomes" id="UP001150942"/>
    </source>
</evidence>
<dbReference type="GO" id="GO:0022857">
    <property type="term" value="F:transmembrane transporter activity"/>
    <property type="evidence" value="ECO:0007669"/>
    <property type="project" value="TreeGrafter"/>
</dbReference>
<dbReference type="EMBL" id="JAPQKQ010000009">
    <property type="protein sequence ID" value="KAJ5182117.1"/>
    <property type="molecule type" value="Genomic_DNA"/>
</dbReference>
<evidence type="ECO:0000256" key="4">
    <source>
        <dbReference type="ARBA" id="ARBA00023136"/>
    </source>
</evidence>
<dbReference type="OrthoDB" id="4361974at2759"/>
<evidence type="ECO:0000256" key="3">
    <source>
        <dbReference type="ARBA" id="ARBA00022989"/>
    </source>
</evidence>
<feature type="transmembrane region" description="Helical" evidence="5">
    <location>
        <begin position="62"/>
        <end position="83"/>
    </location>
</feature>
<keyword evidence="2 5" id="KW-0812">Transmembrane</keyword>
<dbReference type="PANTHER" id="PTHR23501:SF107">
    <property type="entry name" value="TRANSPORTER, PUTATIVE (AFU_ORTHOLOGUE AFUA_7G04730)-RELATED"/>
    <property type="match status" value="1"/>
</dbReference>
<evidence type="ECO:0000256" key="2">
    <source>
        <dbReference type="ARBA" id="ARBA00022692"/>
    </source>
</evidence>
<reference evidence="6" key="2">
    <citation type="journal article" date="2023" name="IMA Fungus">
        <title>Comparative genomic study of the Penicillium genus elucidates a diverse pangenome and 15 lateral gene transfer events.</title>
        <authorList>
            <person name="Petersen C."/>
            <person name="Sorensen T."/>
            <person name="Nielsen M.R."/>
            <person name="Sondergaard T.E."/>
            <person name="Sorensen J.L."/>
            <person name="Fitzpatrick D.A."/>
            <person name="Frisvad J.C."/>
            <person name="Nielsen K.L."/>
        </authorList>
    </citation>
    <scope>NUCLEOTIDE SEQUENCE</scope>
    <source>
        <strain evidence="6">IBT 20477</strain>
    </source>
</reference>
<name>A0A9W9IQI4_9EURO</name>
<protein>
    <recommendedName>
        <fullName evidence="8">Major facilitator superfamily (MFS) profile domain-containing protein</fullName>
    </recommendedName>
</protein>
<evidence type="ECO:0000313" key="6">
    <source>
        <dbReference type="EMBL" id="KAJ5182117.1"/>
    </source>
</evidence>
<organism evidence="6 7">
    <name type="scientific">Penicillium cf. viridicatum</name>
    <dbReference type="NCBI Taxonomy" id="2972119"/>
    <lineage>
        <taxon>Eukaryota</taxon>
        <taxon>Fungi</taxon>
        <taxon>Dikarya</taxon>
        <taxon>Ascomycota</taxon>
        <taxon>Pezizomycotina</taxon>
        <taxon>Eurotiomycetes</taxon>
        <taxon>Eurotiomycetidae</taxon>
        <taxon>Eurotiales</taxon>
        <taxon>Aspergillaceae</taxon>
        <taxon>Penicillium</taxon>
    </lineage>
</organism>
<accession>A0A9W9IQI4</accession>
<dbReference type="PANTHER" id="PTHR23501">
    <property type="entry name" value="MAJOR FACILITATOR SUPERFAMILY"/>
    <property type="match status" value="1"/>
</dbReference>
<keyword evidence="4 5" id="KW-0472">Membrane</keyword>
<comment type="caution">
    <text evidence="6">The sequence shown here is derived from an EMBL/GenBank/DDBJ whole genome shotgun (WGS) entry which is preliminary data.</text>
</comment>
<feature type="transmembrane region" description="Helical" evidence="5">
    <location>
        <begin position="95"/>
        <end position="113"/>
    </location>
</feature>
<feature type="transmembrane region" description="Helical" evidence="5">
    <location>
        <begin position="170"/>
        <end position="189"/>
    </location>
</feature>
<dbReference type="Proteomes" id="UP001150942">
    <property type="component" value="Unassembled WGS sequence"/>
</dbReference>
<keyword evidence="7" id="KW-1185">Reference proteome</keyword>
<comment type="subcellular location">
    <subcellularLocation>
        <location evidence="1">Membrane</location>
        <topology evidence="1">Multi-pass membrane protein</topology>
    </subcellularLocation>
</comment>